<evidence type="ECO:0000313" key="2">
    <source>
        <dbReference type="EMBL" id="KAF2167624.1"/>
    </source>
</evidence>
<name>A0A6A6CK79_ZASCE</name>
<dbReference type="InterPro" id="IPR000182">
    <property type="entry name" value="GNAT_dom"/>
</dbReference>
<protein>
    <recommendedName>
        <fullName evidence="1">N-acetyltransferase domain-containing protein</fullName>
    </recommendedName>
</protein>
<keyword evidence="3" id="KW-1185">Reference proteome</keyword>
<dbReference type="GeneID" id="54565907"/>
<dbReference type="Pfam" id="PF00583">
    <property type="entry name" value="Acetyltransf_1"/>
    <property type="match status" value="1"/>
</dbReference>
<feature type="domain" description="N-acetyltransferase" evidence="1">
    <location>
        <begin position="13"/>
        <end position="165"/>
    </location>
</feature>
<evidence type="ECO:0000313" key="3">
    <source>
        <dbReference type="Proteomes" id="UP000799537"/>
    </source>
</evidence>
<dbReference type="InterPro" id="IPR016181">
    <property type="entry name" value="Acyl_CoA_acyltransferase"/>
</dbReference>
<organism evidence="2 3">
    <name type="scientific">Zasmidium cellare ATCC 36951</name>
    <dbReference type="NCBI Taxonomy" id="1080233"/>
    <lineage>
        <taxon>Eukaryota</taxon>
        <taxon>Fungi</taxon>
        <taxon>Dikarya</taxon>
        <taxon>Ascomycota</taxon>
        <taxon>Pezizomycotina</taxon>
        <taxon>Dothideomycetes</taxon>
        <taxon>Dothideomycetidae</taxon>
        <taxon>Mycosphaerellales</taxon>
        <taxon>Mycosphaerellaceae</taxon>
        <taxon>Zasmidium</taxon>
    </lineage>
</organism>
<accession>A0A6A6CK79</accession>
<evidence type="ECO:0000259" key="1">
    <source>
        <dbReference type="PROSITE" id="PS51186"/>
    </source>
</evidence>
<dbReference type="RefSeq" id="XP_033668513.1">
    <property type="nucleotide sequence ID" value="XM_033812635.1"/>
</dbReference>
<dbReference type="Gene3D" id="3.40.630.30">
    <property type="match status" value="1"/>
</dbReference>
<dbReference type="EMBL" id="ML993593">
    <property type="protein sequence ID" value="KAF2167624.1"/>
    <property type="molecule type" value="Genomic_DNA"/>
</dbReference>
<sequence length="165" mass="18933">MVEPGSPHRLSTITLREITEDNWRPVANLIVLPTQQGSLAPNPMSMVEAHYSEDSWMRAVFPDETIVGFLMMALWPPTDGYDIWRFMIDHRYQHLGFGKTVVGMAIEHVRKTYPSAKRIGVMSTPKEGRDTVKAEDSPFLFYERLGFRQTEPPDEDGDVMMKMDL</sequence>
<reference evidence="2" key="1">
    <citation type="journal article" date="2020" name="Stud. Mycol.">
        <title>101 Dothideomycetes genomes: a test case for predicting lifestyles and emergence of pathogens.</title>
        <authorList>
            <person name="Haridas S."/>
            <person name="Albert R."/>
            <person name="Binder M."/>
            <person name="Bloem J."/>
            <person name="Labutti K."/>
            <person name="Salamov A."/>
            <person name="Andreopoulos B."/>
            <person name="Baker S."/>
            <person name="Barry K."/>
            <person name="Bills G."/>
            <person name="Bluhm B."/>
            <person name="Cannon C."/>
            <person name="Castanera R."/>
            <person name="Culley D."/>
            <person name="Daum C."/>
            <person name="Ezra D."/>
            <person name="Gonzalez J."/>
            <person name="Henrissat B."/>
            <person name="Kuo A."/>
            <person name="Liang C."/>
            <person name="Lipzen A."/>
            <person name="Lutzoni F."/>
            <person name="Magnuson J."/>
            <person name="Mondo S."/>
            <person name="Nolan M."/>
            <person name="Ohm R."/>
            <person name="Pangilinan J."/>
            <person name="Park H.-J."/>
            <person name="Ramirez L."/>
            <person name="Alfaro M."/>
            <person name="Sun H."/>
            <person name="Tritt A."/>
            <person name="Yoshinaga Y."/>
            <person name="Zwiers L.-H."/>
            <person name="Turgeon B."/>
            <person name="Goodwin S."/>
            <person name="Spatafora J."/>
            <person name="Crous P."/>
            <person name="Grigoriev I."/>
        </authorList>
    </citation>
    <scope>NUCLEOTIDE SEQUENCE</scope>
    <source>
        <strain evidence="2">ATCC 36951</strain>
    </source>
</reference>
<dbReference type="PROSITE" id="PS51186">
    <property type="entry name" value="GNAT"/>
    <property type="match status" value="1"/>
</dbReference>
<proteinExistence type="predicted"/>
<dbReference type="OrthoDB" id="4216009at2759"/>
<dbReference type="SUPFAM" id="SSF55729">
    <property type="entry name" value="Acyl-CoA N-acyltransferases (Nat)"/>
    <property type="match status" value="1"/>
</dbReference>
<dbReference type="Proteomes" id="UP000799537">
    <property type="component" value="Unassembled WGS sequence"/>
</dbReference>
<dbReference type="AlphaFoldDB" id="A0A6A6CK79"/>
<dbReference type="CDD" id="cd04301">
    <property type="entry name" value="NAT_SF"/>
    <property type="match status" value="1"/>
</dbReference>
<dbReference type="GO" id="GO:0016747">
    <property type="term" value="F:acyltransferase activity, transferring groups other than amino-acyl groups"/>
    <property type="evidence" value="ECO:0007669"/>
    <property type="project" value="InterPro"/>
</dbReference>
<gene>
    <name evidence="2" type="ORF">M409DRAFT_54205</name>
</gene>